<proteinExistence type="predicted"/>
<dbReference type="PANTHER" id="PTHR35007:SF1">
    <property type="entry name" value="PILUS ASSEMBLY PROTEIN"/>
    <property type="match status" value="1"/>
</dbReference>
<feature type="transmembrane region" description="Helical" evidence="6">
    <location>
        <begin position="119"/>
        <end position="135"/>
    </location>
</feature>
<dbReference type="GO" id="GO:0005886">
    <property type="term" value="C:plasma membrane"/>
    <property type="evidence" value="ECO:0007669"/>
    <property type="project" value="UniProtKB-SubCell"/>
</dbReference>
<comment type="subcellular location">
    <subcellularLocation>
        <location evidence="1">Cell membrane</location>
        <topology evidence="1">Multi-pass membrane protein</topology>
    </subcellularLocation>
</comment>
<feature type="transmembrane region" description="Helical" evidence="6">
    <location>
        <begin position="301"/>
        <end position="317"/>
    </location>
</feature>
<evidence type="ECO:0000313" key="8">
    <source>
        <dbReference type="EMBL" id="SQD77317.1"/>
    </source>
</evidence>
<dbReference type="PANTHER" id="PTHR35007">
    <property type="entry name" value="INTEGRAL MEMBRANE PROTEIN-RELATED"/>
    <property type="match status" value="1"/>
</dbReference>
<evidence type="ECO:0000256" key="1">
    <source>
        <dbReference type="ARBA" id="ARBA00004651"/>
    </source>
</evidence>
<reference evidence="9" key="1">
    <citation type="submission" date="2018-05" db="EMBL/GenBank/DDBJ databases">
        <authorList>
            <person name="Cea G.-C."/>
            <person name="William W."/>
        </authorList>
    </citation>
    <scope>NUCLEOTIDE SEQUENCE [LARGE SCALE GENOMIC DNA]</scope>
    <source>
        <strain evidence="9">DB21MT 5</strain>
    </source>
</reference>
<organism evidence="8 9">
    <name type="scientific">Moritella yayanosii</name>
    <dbReference type="NCBI Taxonomy" id="69539"/>
    <lineage>
        <taxon>Bacteria</taxon>
        <taxon>Pseudomonadati</taxon>
        <taxon>Pseudomonadota</taxon>
        <taxon>Gammaproteobacteria</taxon>
        <taxon>Alteromonadales</taxon>
        <taxon>Moritellaceae</taxon>
        <taxon>Moritella</taxon>
    </lineage>
</organism>
<dbReference type="InterPro" id="IPR018076">
    <property type="entry name" value="T2SS_GspF_dom"/>
</dbReference>
<evidence type="ECO:0000313" key="9">
    <source>
        <dbReference type="Proteomes" id="UP000250163"/>
    </source>
</evidence>
<dbReference type="Pfam" id="PF00482">
    <property type="entry name" value="T2SSF"/>
    <property type="match status" value="1"/>
</dbReference>
<dbReference type="InterPro" id="IPR042094">
    <property type="entry name" value="T2SS_GspF_sf"/>
</dbReference>
<evidence type="ECO:0000256" key="5">
    <source>
        <dbReference type="ARBA" id="ARBA00023136"/>
    </source>
</evidence>
<dbReference type="KEGG" id="mya:MORIYA_0839"/>
<evidence type="ECO:0000256" key="3">
    <source>
        <dbReference type="ARBA" id="ARBA00022692"/>
    </source>
</evidence>
<evidence type="ECO:0000256" key="6">
    <source>
        <dbReference type="SAM" id="Phobius"/>
    </source>
</evidence>
<evidence type="ECO:0000256" key="4">
    <source>
        <dbReference type="ARBA" id="ARBA00022989"/>
    </source>
</evidence>
<dbReference type="AlphaFoldDB" id="A0A330LJL7"/>
<dbReference type="RefSeq" id="WP_112712887.1">
    <property type="nucleotide sequence ID" value="NZ_LS483250.1"/>
</dbReference>
<keyword evidence="3 6" id="KW-0812">Transmembrane</keyword>
<protein>
    <recommendedName>
        <fullName evidence="7">Type II secretion system protein GspF domain-containing protein</fullName>
    </recommendedName>
</protein>
<keyword evidence="2" id="KW-1003">Cell membrane</keyword>
<name>A0A330LJL7_9GAMM</name>
<feature type="transmembrane region" description="Helical" evidence="6">
    <location>
        <begin position="95"/>
        <end position="113"/>
    </location>
</feature>
<keyword evidence="5 6" id="KW-0472">Membrane</keyword>
<evidence type="ECO:0000256" key="2">
    <source>
        <dbReference type="ARBA" id="ARBA00022475"/>
    </source>
</evidence>
<dbReference type="OrthoDB" id="5611741at2"/>
<gene>
    <name evidence="8" type="ORF">MORIYA_0839</name>
</gene>
<accession>A0A330LJL7</accession>
<feature type="domain" description="Type II secretion system protein GspF" evidence="7">
    <location>
        <begin position="155"/>
        <end position="279"/>
    </location>
</feature>
<feature type="transmembrane region" description="Helical" evidence="6">
    <location>
        <begin position="262"/>
        <end position="281"/>
    </location>
</feature>
<dbReference type="Proteomes" id="UP000250163">
    <property type="component" value="Chromosome MORIYA"/>
</dbReference>
<evidence type="ECO:0000259" key="7">
    <source>
        <dbReference type="Pfam" id="PF00482"/>
    </source>
</evidence>
<dbReference type="Gene3D" id="1.20.81.30">
    <property type="entry name" value="Type II secretion system (T2SS), domain F"/>
    <property type="match status" value="1"/>
</dbReference>
<keyword evidence="4 6" id="KW-1133">Transmembrane helix</keyword>
<feature type="transmembrane region" description="Helical" evidence="6">
    <location>
        <begin position="6"/>
        <end position="28"/>
    </location>
</feature>
<sequence length="321" mass="36525">MSSQVMFLLLVFAAVVLLFQGFFISVYSPQRANSKHIRKHLASLADDDDAQAEILINKKVESLPPFLQQIESLPLVYNYTYKMELSGSKMLGHQYLILTLVLSLIIAITAWFISLDMVFTVFCVIITFTIMHLILNRNINKRMERIEQQFPEALDILKRGLQAGYAFSDSIKLVYEELEGELSDEFKLMFNRINYGNDVHTALLSFVKRVPSTSAMAFCSSVSIHKETGGNLAENIDNLSRIIRQRFTFKRRVKTLSAEGRLSGWVLVLTPFVLFAVLYLSSPDYISILINTPEGLNLLKWGGIGMLLGIWWISKLIKIEV</sequence>
<dbReference type="EMBL" id="LS483250">
    <property type="protein sequence ID" value="SQD77317.1"/>
    <property type="molecule type" value="Genomic_DNA"/>
</dbReference>
<keyword evidence="9" id="KW-1185">Reference proteome</keyword>